<proteinExistence type="predicted"/>
<feature type="compositionally biased region" description="Basic and acidic residues" evidence="5">
    <location>
        <begin position="61"/>
        <end position="77"/>
    </location>
</feature>
<reference evidence="6 7" key="1">
    <citation type="journal article" date="2015" name="BMC Genomics">
        <title>The genome of the truffle-parasite Tolypocladium ophioglossoides and the evolution of antifungal peptaibiotics.</title>
        <authorList>
            <person name="Quandt C.A."/>
            <person name="Bushley K.E."/>
            <person name="Spatafora J.W."/>
        </authorList>
    </citation>
    <scope>NUCLEOTIDE SEQUENCE [LARGE SCALE GENOMIC DNA]</scope>
    <source>
        <strain evidence="6 7">CBS 100239</strain>
    </source>
</reference>
<dbReference type="Proteomes" id="UP000036947">
    <property type="component" value="Unassembled WGS sequence"/>
</dbReference>
<accession>A0A0L0N459</accession>
<feature type="region of interest" description="Disordered" evidence="5">
    <location>
        <begin position="61"/>
        <end position="116"/>
    </location>
</feature>
<organism evidence="6 7">
    <name type="scientific">Tolypocladium ophioglossoides (strain CBS 100239)</name>
    <name type="common">Snaketongue truffleclub</name>
    <name type="synonym">Elaphocordyceps ophioglossoides</name>
    <dbReference type="NCBI Taxonomy" id="1163406"/>
    <lineage>
        <taxon>Eukaryota</taxon>
        <taxon>Fungi</taxon>
        <taxon>Dikarya</taxon>
        <taxon>Ascomycota</taxon>
        <taxon>Pezizomycotina</taxon>
        <taxon>Sordariomycetes</taxon>
        <taxon>Hypocreomycetidae</taxon>
        <taxon>Hypocreales</taxon>
        <taxon>Ophiocordycipitaceae</taxon>
        <taxon>Tolypocladium</taxon>
    </lineage>
</organism>
<comment type="subcellular location">
    <subcellularLocation>
        <location evidence="1">Membrane</location>
        <topology evidence="1">Multi-pass membrane protein</topology>
    </subcellularLocation>
</comment>
<sequence length="116" mass="13714">ARIIYRLVEFSPGTGSDNPILTHEIYPFLLDAFPMLLALVLLNACHPGLVLRGPHGEFPRLSRAEKKALKQQKQDERRRRREDKKRGRKDSEYMLTEDLRRVTTGSEREWERQQRE</sequence>
<feature type="compositionally biased region" description="Basic and acidic residues" evidence="5">
    <location>
        <begin position="89"/>
        <end position="116"/>
    </location>
</feature>
<name>A0A0L0N459_TOLOC</name>
<dbReference type="EMBL" id="LFRF01000023">
    <property type="protein sequence ID" value="KND88821.1"/>
    <property type="molecule type" value="Genomic_DNA"/>
</dbReference>
<dbReference type="OrthoDB" id="5384040at2759"/>
<feature type="non-terminal residue" evidence="6">
    <location>
        <position position="1"/>
    </location>
</feature>
<keyword evidence="2" id="KW-0812">Transmembrane</keyword>
<dbReference type="PANTHER" id="PTHR31465">
    <property type="entry name" value="PROTEIN RTA1-RELATED"/>
    <property type="match status" value="1"/>
</dbReference>
<keyword evidence="3" id="KW-1133">Transmembrane helix</keyword>
<evidence type="ECO:0000256" key="2">
    <source>
        <dbReference type="ARBA" id="ARBA00022692"/>
    </source>
</evidence>
<dbReference type="AlphaFoldDB" id="A0A0L0N459"/>
<evidence type="ECO:0000313" key="6">
    <source>
        <dbReference type="EMBL" id="KND88821.1"/>
    </source>
</evidence>
<keyword evidence="4" id="KW-0472">Membrane</keyword>
<dbReference type="GO" id="GO:0016020">
    <property type="term" value="C:membrane"/>
    <property type="evidence" value="ECO:0007669"/>
    <property type="project" value="UniProtKB-SubCell"/>
</dbReference>
<dbReference type="PANTHER" id="PTHR31465:SF15">
    <property type="entry name" value="LIPID TRANSPORTER ATNI-RELATED"/>
    <property type="match status" value="1"/>
</dbReference>
<feature type="compositionally biased region" description="Basic residues" evidence="5">
    <location>
        <begin position="78"/>
        <end position="88"/>
    </location>
</feature>
<evidence type="ECO:0000256" key="1">
    <source>
        <dbReference type="ARBA" id="ARBA00004141"/>
    </source>
</evidence>
<evidence type="ECO:0000313" key="7">
    <source>
        <dbReference type="Proteomes" id="UP000036947"/>
    </source>
</evidence>
<dbReference type="InterPro" id="IPR007568">
    <property type="entry name" value="RTA1"/>
</dbReference>
<evidence type="ECO:0000256" key="3">
    <source>
        <dbReference type="ARBA" id="ARBA00022989"/>
    </source>
</evidence>
<keyword evidence="7" id="KW-1185">Reference proteome</keyword>
<protein>
    <submittedName>
        <fullName evidence="6">Uncharacterized protein</fullName>
    </submittedName>
</protein>
<dbReference type="Pfam" id="PF04479">
    <property type="entry name" value="RTA1"/>
    <property type="match status" value="1"/>
</dbReference>
<evidence type="ECO:0000256" key="4">
    <source>
        <dbReference type="ARBA" id="ARBA00023136"/>
    </source>
</evidence>
<dbReference type="STRING" id="1163406.A0A0L0N459"/>
<comment type="caution">
    <text evidence="6">The sequence shown here is derived from an EMBL/GenBank/DDBJ whole genome shotgun (WGS) entry which is preliminary data.</text>
</comment>
<gene>
    <name evidence="6" type="ORF">TOPH_06534</name>
</gene>
<evidence type="ECO:0000256" key="5">
    <source>
        <dbReference type="SAM" id="MobiDB-lite"/>
    </source>
</evidence>